<dbReference type="AlphaFoldDB" id="J9FVR4"/>
<gene>
    <name evidence="2" type="ORF">EVA_13290</name>
</gene>
<evidence type="ECO:0000256" key="1">
    <source>
        <dbReference type="SAM" id="MobiDB-lite"/>
    </source>
</evidence>
<feature type="region of interest" description="Disordered" evidence="1">
    <location>
        <begin position="115"/>
        <end position="141"/>
    </location>
</feature>
<reference evidence="2" key="1">
    <citation type="journal article" date="2012" name="PLoS ONE">
        <title>Gene sets for utilization of primary and secondary nutrition supplies in the distal gut of endangered iberian lynx.</title>
        <authorList>
            <person name="Alcaide M."/>
            <person name="Messina E."/>
            <person name="Richter M."/>
            <person name="Bargiela R."/>
            <person name="Peplies J."/>
            <person name="Huws S.A."/>
            <person name="Newbold C.J."/>
            <person name="Golyshin P.N."/>
            <person name="Simon M.A."/>
            <person name="Lopez G."/>
            <person name="Yakimov M.M."/>
            <person name="Ferrer M."/>
        </authorList>
    </citation>
    <scope>NUCLEOTIDE SEQUENCE</scope>
</reference>
<dbReference type="EMBL" id="AMCI01004192">
    <property type="protein sequence ID" value="EJW98603.1"/>
    <property type="molecule type" value="Genomic_DNA"/>
</dbReference>
<dbReference type="GO" id="GO:0016301">
    <property type="term" value="F:kinase activity"/>
    <property type="evidence" value="ECO:0007669"/>
    <property type="project" value="UniProtKB-KW"/>
</dbReference>
<dbReference type="PANTHER" id="PTHR21262">
    <property type="entry name" value="GUANOSINE-3',5'-BIS DIPHOSPHATE 3'-PYROPHOSPHOHYDROLASE"/>
    <property type="match status" value="1"/>
</dbReference>
<name>J9FVR4_9ZZZZ</name>
<keyword evidence="2" id="KW-0418">Kinase</keyword>
<evidence type="ECO:0000313" key="2">
    <source>
        <dbReference type="EMBL" id="EJW98603.1"/>
    </source>
</evidence>
<keyword evidence="2" id="KW-0808">Transferase</keyword>
<sequence length="141" mass="15858">MEDYDTLINGQLDAILSVMKRRKVSDEDCNRIRKAFEFAREAHAGQKRKSGAPYIIHPVAVARIVAEELQLGPNPVIAAFLHDVVEDTEHTVDEVKELFGNDVAYLVRVVTKQKKNNTKPPNRWTTSSRCLNHSTMTSAPS</sequence>
<dbReference type="PANTHER" id="PTHR21262:SF31">
    <property type="entry name" value="GTP PYROPHOSPHOKINASE"/>
    <property type="match status" value="1"/>
</dbReference>
<dbReference type="Gene3D" id="1.10.3210.10">
    <property type="entry name" value="Hypothetical protein af1432"/>
    <property type="match status" value="1"/>
</dbReference>
<protein>
    <submittedName>
        <fullName evidence="2">GTP pyrophosphokinase</fullName>
    </submittedName>
</protein>
<dbReference type="Pfam" id="PF13328">
    <property type="entry name" value="HD_4"/>
    <property type="match status" value="1"/>
</dbReference>
<proteinExistence type="predicted"/>
<comment type="caution">
    <text evidence="2">The sequence shown here is derived from an EMBL/GenBank/DDBJ whole genome shotgun (WGS) entry which is preliminary data.</text>
</comment>
<organism evidence="2">
    <name type="scientific">gut metagenome</name>
    <dbReference type="NCBI Taxonomy" id="749906"/>
    <lineage>
        <taxon>unclassified sequences</taxon>
        <taxon>metagenomes</taxon>
        <taxon>organismal metagenomes</taxon>
    </lineage>
</organism>
<feature type="compositionally biased region" description="Polar residues" evidence="1">
    <location>
        <begin position="124"/>
        <end position="141"/>
    </location>
</feature>
<dbReference type="SUPFAM" id="SSF109604">
    <property type="entry name" value="HD-domain/PDEase-like"/>
    <property type="match status" value="1"/>
</dbReference>
<accession>J9FVR4</accession>
<dbReference type="GO" id="GO:0005886">
    <property type="term" value="C:plasma membrane"/>
    <property type="evidence" value="ECO:0007669"/>
    <property type="project" value="TreeGrafter"/>
</dbReference>